<dbReference type="EMBL" id="CP136890">
    <property type="protein sequence ID" value="WOK91911.1"/>
    <property type="molecule type" value="Genomic_DNA"/>
</dbReference>
<feature type="compositionally biased region" description="Basic and acidic residues" evidence="1">
    <location>
        <begin position="56"/>
        <end position="72"/>
    </location>
</feature>
<dbReference type="Proteomes" id="UP001327560">
    <property type="component" value="Chromosome 1"/>
</dbReference>
<keyword evidence="3" id="KW-1185">Reference proteome</keyword>
<protein>
    <submittedName>
        <fullName evidence="2">Uncharacterized protein</fullName>
    </submittedName>
</protein>
<name>A0AAQ3JL32_9LILI</name>
<evidence type="ECO:0000313" key="3">
    <source>
        <dbReference type="Proteomes" id="UP001327560"/>
    </source>
</evidence>
<gene>
    <name evidence="2" type="ORF">Cni_G00602</name>
</gene>
<evidence type="ECO:0000313" key="2">
    <source>
        <dbReference type="EMBL" id="WOK91911.1"/>
    </source>
</evidence>
<reference evidence="2 3" key="1">
    <citation type="submission" date="2023-10" db="EMBL/GenBank/DDBJ databases">
        <title>Chromosome-scale genome assembly provides insights into flower coloration mechanisms of Canna indica.</title>
        <authorList>
            <person name="Li C."/>
        </authorList>
    </citation>
    <scope>NUCLEOTIDE SEQUENCE [LARGE SCALE GENOMIC DNA]</scope>
    <source>
        <tissue evidence="2">Flower</tissue>
    </source>
</reference>
<accession>A0AAQ3JL32</accession>
<sequence>MSATLAHAPHREQIPAAGLLLLTLRRWSTRKQKNTISLSLSALGYAMCLRKWRTEKDCKERGSRSYEERNRGDVGSWG</sequence>
<evidence type="ECO:0000256" key="1">
    <source>
        <dbReference type="SAM" id="MobiDB-lite"/>
    </source>
</evidence>
<feature type="region of interest" description="Disordered" evidence="1">
    <location>
        <begin position="56"/>
        <end position="78"/>
    </location>
</feature>
<organism evidence="2 3">
    <name type="scientific">Canna indica</name>
    <name type="common">Indian-shot</name>
    <dbReference type="NCBI Taxonomy" id="4628"/>
    <lineage>
        <taxon>Eukaryota</taxon>
        <taxon>Viridiplantae</taxon>
        <taxon>Streptophyta</taxon>
        <taxon>Embryophyta</taxon>
        <taxon>Tracheophyta</taxon>
        <taxon>Spermatophyta</taxon>
        <taxon>Magnoliopsida</taxon>
        <taxon>Liliopsida</taxon>
        <taxon>Zingiberales</taxon>
        <taxon>Cannaceae</taxon>
        <taxon>Canna</taxon>
    </lineage>
</organism>
<proteinExistence type="predicted"/>
<dbReference type="AlphaFoldDB" id="A0AAQ3JL32"/>